<sequence>MTKQLIAFAATAALIGAVVLGNYVTDRFGLIPVGFGLTATAGIYLAGASFVLRDTLQDAAGKRVTLVIIAVAAGLSFLVADPSIALASAAAFLLAELADLAIYTPLRRRGYIRAAIASNVVGAFVDTVVFLTIAGFSIQGAIAGQMVGKLVATAAAVVLVVLARAARRKVVA</sequence>
<dbReference type="InterPro" id="IPR003744">
    <property type="entry name" value="YhhQ"/>
</dbReference>
<accession>A0ABV0ILU2</accession>
<keyword evidence="1" id="KW-0812">Transmembrane</keyword>
<dbReference type="RefSeq" id="WP_347921868.1">
    <property type="nucleotide sequence ID" value="NZ_JBDXMX010000009.1"/>
</dbReference>
<organism evidence="2 3">
    <name type="scientific">Citricoccus nitrophenolicus</name>
    <dbReference type="NCBI Taxonomy" id="863575"/>
    <lineage>
        <taxon>Bacteria</taxon>
        <taxon>Bacillati</taxon>
        <taxon>Actinomycetota</taxon>
        <taxon>Actinomycetes</taxon>
        <taxon>Micrococcales</taxon>
        <taxon>Micrococcaceae</taxon>
        <taxon>Citricoccus</taxon>
    </lineage>
</organism>
<feature type="transmembrane region" description="Helical" evidence="1">
    <location>
        <begin position="142"/>
        <end position="163"/>
    </location>
</feature>
<proteinExistence type="predicted"/>
<feature type="transmembrane region" description="Helical" evidence="1">
    <location>
        <begin position="64"/>
        <end position="80"/>
    </location>
</feature>
<dbReference type="EMBL" id="JBDXMX010000009">
    <property type="protein sequence ID" value="MEO9249148.1"/>
    <property type="molecule type" value="Genomic_DNA"/>
</dbReference>
<name>A0ABV0ILU2_9MICC</name>
<dbReference type="Proteomes" id="UP001484097">
    <property type="component" value="Unassembled WGS sequence"/>
</dbReference>
<feature type="transmembrane region" description="Helical" evidence="1">
    <location>
        <begin position="116"/>
        <end position="136"/>
    </location>
</feature>
<comment type="caution">
    <text evidence="2">The sequence shown here is derived from an EMBL/GenBank/DDBJ whole genome shotgun (WGS) entry which is preliminary data.</text>
</comment>
<evidence type="ECO:0000313" key="3">
    <source>
        <dbReference type="Proteomes" id="UP001484097"/>
    </source>
</evidence>
<keyword evidence="3" id="KW-1185">Reference proteome</keyword>
<feature type="transmembrane region" description="Helical" evidence="1">
    <location>
        <begin position="86"/>
        <end position="104"/>
    </location>
</feature>
<keyword evidence="1" id="KW-1133">Transmembrane helix</keyword>
<evidence type="ECO:0000256" key="1">
    <source>
        <dbReference type="SAM" id="Phobius"/>
    </source>
</evidence>
<protein>
    <submittedName>
        <fullName evidence="2">VUT family protein</fullName>
    </submittedName>
</protein>
<gene>
    <name evidence="2" type="ORF">ABDK96_15805</name>
</gene>
<keyword evidence="1" id="KW-0472">Membrane</keyword>
<reference evidence="2 3" key="1">
    <citation type="submission" date="2024-05" db="EMBL/GenBank/DDBJ databases">
        <authorList>
            <person name="Yi C."/>
        </authorList>
    </citation>
    <scope>NUCLEOTIDE SEQUENCE [LARGE SCALE GENOMIC DNA]</scope>
    <source>
        <strain evidence="2 3">XS13</strain>
    </source>
</reference>
<evidence type="ECO:0000313" key="2">
    <source>
        <dbReference type="EMBL" id="MEO9249148.1"/>
    </source>
</evidence>
<dbReference type="Pfam" id="PF02592">
    <property type="entry name" value="Vut_1"/>
    <property type="match status" value="1"/>
</dbReference>
<feature type="transmembrane region" description="Helical" evidence="1">
    <location>
        <begin position="31"/>
        <end position="52"/>
    </location>
</feature>